<evidence type="ECO:0000256" key="12">
    <source>
        <dbReference type="ARBA" id="ARBA00047554"/>
    </source>
</evidence>
<dbReference type="Pfam" id="PF01593">
    <property type="entry name" value="Amino_oxidase"/>
    <property type="match status" value="1"/>
</dbReference>
<dbReference type="Gene3D" id="3.50.50.60">
    <property type="entry name" value="FAD/NAD(P)-binding domain"/>
    <property type="match status" value="1"/>
</dbReference>
<comment type="subcellular location">
    <subcellularLocation>
        <location evidence="13">Mitochondrion inner membrane</location>
    </subcellularLocation>
</comment>
<comment type="function">
    <text evidence="1 13">Catalyzes the 6-electron oxidation of protoporphyrinogen-IX to form protoporphyrin-IX.</text>
</comment>
<dbReference type="GO" id="GO:0006782">
    <property type="term" value="P:protoporphyrinogen IX biosynthetic process"/>
    <property type="evidence" value="ECO:0007669"/>
    <property type="project" value="UniProtKB-UniRule"/>
</dbReference>
<evidence type="ECO:0000256" key="11">
    <source>
        <dbReference type="ARBA" id="ARBA00044160"/>
    </source>
</evidence>
<comment type="catalytic activity">
    <reaction evidence="12 13">
        <text>protoporphyrinogen IX + 3 O2 = protoporphyrin IX + 3 H2O2</text>
        <dbReference type="Rhea" id="RHEA:25576"/>
        <dbReference type="ChEBI" id="CHEBI:15379"/>
        <dbReference type="ChEBI" id="CHEBI:16240"/>
        <dbReference type="ChEBI" id="CHEBI:57306"/>
        <dbReference type="ChEBI" id="CHEBI:57307"/>
        <dbReference type="EC" id="1.3.3.4"/>
    </reaction>
</comment>
<keyword evidence="16" id="KW-1185">Reference proteome</keyword>
<proteinExistence type="inferred from homology"/>
<evidence type="ECO:0000259" key="14">
    <source>
        <dbReference type="Pfam" id="PF01593"/>
    </source>
</evidence>
<protein>
    <recommendedName>
        <fullName evidence="11 13">Protoporphyrinogen oxidase</fullName>
        <ecNumber evidence="4 13">1.3.3.4</ecNumber>
    </recommendedName>
</protein>
<evidence type="ECO:0000256" key="4">
    <source>
        <dbReference type="ARBA" id="ARBA00012867"/>
    </source>
</evidence>
<evidence type="ECO:0000256" key="5">
    <source>
        <dbReference type="ARBA" id="ARBA00022630"/>
    </source>
</evidence>
<dbReference type="GO" id="GO:0005743">
    <property type="term" value="C:mitochondrial inner membrane"/>
    <property type="evidence" value="ECO:0000318"/>
    <property type="project" value="GO_Central"/>
</dbReference>
<evidence type="ECO:0000256" key="6">
    <source>
        <dbReference type="ARBA" id="ARBA00022827"/>
    </source>
</evidence>
<sequence>MLKKINNVGIIGGGVSGLSSYYYLRNGLYLSDNPNREIKINIYEKSNKLGGNIQTNIFNSNNNNNNKTNNDTSNNNIVVEKGPRSLRAAGKGLNTLELVKRLGISNDIIFSSKKSNGKFLLIDGKVQEVPMGSLFKIALFSLKYGLISAILKEPFQKIPKAVKERDPNYDESIFDFFSRRLGKSVTQRFIEPFCLGIYAGDFKKLSIKSCFPAVCKVEPFNGLILGNIFTSAEEKAKYETAKEKFEKSLIPTKLSLKEVLDKDIDKTGVFSFKENGLSQLIQKFRKNIESDGRTKLHFSSTIKEISKTNSGAIKIIDESGAAQEFDRLITTIPFVELAPMFKESDPTLSKLLEAMNYSSIAVVNFIYKSNEKVSNKIQDKGFGYLISSKENNPVIGVCFDSNTFPEFVNNNNNNSTANESIITIMIGGNKGISERNDKWVDVTKSTSEELINIASKHLDKYLDIESKPDFTNVQIYNNGIPHYEVGHQKLIDEINKHIYSNYSNTLLLGGNSLEGVGINDAIFKSKTLIHSLGLYKKVK</sequence>
<dbReference type="FunCoup" id="F0ZRD3">
    <property type="interactions" value="103"/>
</dbReference>
<keyword evidence="9 13" id="KW-0350">Heme biosynthesis</keyword>
<dbReference type="InterPro" id="IPR050464">
    <property type="entry name" value="Zeta_carotene_desat/Oxidored"/>
</dbReference>
<evidence type="ECO:0000256" key="9">
    <source>
        <dbReference type="ARBA" id="ARBA00023133"/>
    </source>
</evidence>
<keyword evidence="7 13" id="KW-0560">Oxidoreductase</keyword>
<dbReference type="SUPFAM" id="SSF54373">
    <property type="entry name" value="FAD-linked reductases, C-terminal domain"/>
    <property type="match status" value="1"/>
</dbReference>
<dbReference type="GO" id="GO:0006783">
    <property type="term" value="P:heme biosynthetic process"/>
    <property type="evidence" value="ECO:0000318"/>
    <property type="project" value="GO_Central"/>
</dbReference>
<dbReference type="GO" id="GO:0004729">
    <property type="term" value="F:oxygen-dependent protoporphyrinogen oxidase activity"/>
    <property type="evidence" value="ECO:0000318"/>
    <property type="project" value="GO_Central"/>
</dbReference>
<dbReference type="InterPro" id="IPR004572">
    <property type="entry name" value="Protoporphyrinogen_oxidase"/>
</dbReference>
<dbReference type="OrthoDB" id="419752at2759"/>
<evidence type="ECO:0000313" key="15">
    <source>
        <dbReference type="EMBL" id="EGC33507.1"/>
    </source>
</evidence>
<dbReference type="EC" id="1.3.3.4" evidence="4 13"/>
<evidence type="ECO:0000256" key="1">
    <source>
        <dbReference type="ARBA" id="ARBA00002600"/>
    </source>
</evidence>
<dbReference type="NCBIfam" id="TIGR00562">
    <property type="entry name" value="proto_IX_ox"/>
    <property type="match status" value="1"/>
</dbReference>
<evidence type="ECO:0000313" key="16">
    <source>
        <dbReference type="Proteomes" id="UP000001064"/>
    </source>
</evidence>
<gene>
    <name evidence="15" type="ORF">DICPUDRAFT_154455</name>
</gene>
<dbReference type="eggNOG" id="KOG1276">
    <property type="taxonomic scope" value="Eukaryota"/>
</dbReference>
<evidence type="ECO:0000256" key="8">
    <source>
        <dbReference type="ARBA" id="ARBA00023128"/>
    </source>
</evidence>
<dbReference type="STRING" id="5786.F0ZRD3"/>
<comment type="pathway">
    <text evidence="2 13">Porphyrin-containing compound metabolism; protoporphyrin-IX biosynthesis; protoporphyrin-IX from protoporphyrinogen-IX: step 1/1.</text>
</comment>
<dbReference type="InterPro" id="IPR036188">
    <property type="entry name" value="FAD/NAD-bd_sf"/>
</dbReference>
<dbReference type="UniPathway" id="UPA00251">
    <property type="reaction ID" value="UER00324"/>
</dbReference>
<evidence type="ECO:0000256" key="7">
    <source>
        <dbReference type="ARBA" id="ARBA00023002"/>
    </source>
</evidence>
<evidence type="ECO:0000256" key="13">
    <source>
        <dbReference type="RuleBase" id="RU367069"/>
    </source>
</evidence>
<name>F0ZRD3_DICPU</name>
<dbReference type="InParanoid" id="F0ZRD3"/>
<feature type="domain" description="Amine oxidase" evidence="14">
    <location>
        <begin position="16"/>
        <end position="476"/>
    </location>
</feature>
<dbReference type="PANTHER" id="PTHR42923:SF3">
    <property type="entry name" value="PROTOPORPHYRINOGEN OXIDASE"/>
    <property type="match status" value="1"/>
</dbReference>
<dbReference type="EMBL" id="GL871139">
    <property type="protein sequence ID" value="EGC33507.1"/>
    <property type="molecule type" value="Genomic_DNA"/>
</dbReference>
<dbReference type="OMA" id="EHNQAVQ"/>
<organism evidence="15 16">
    <name type="scientific">Dictyostelium purpureum</name>
    <name type="common">Slime mold</name>
    <dbReference type="NCBI Taxonomy" id="5786"/>
    <lineage>
        <taxon>Eukaryota</taxon>
        <taxon>Amoebozoa</taxon>
        <taxon>Evosea</taxon>
        <taxon>Eumycetozoa</taxon>
        <taxon>Dictyostelia</taxon>
        <taxon>Dictyosteliales</taxon>
        <taxon>Dictyosteliaceae</taxon>
        <taxon>Dictyostelium</taxon>
    </lineage>
</organism>
<evidence type="ECO:0000256" key="3">
    <source>
        <dbReference type="ARBA" id="ARBA00010551"/>
    </source>
</evidence>
<keyword evidence="10 13" id="KW-0627">Porphyrin biosynthesis</keyword>
<comment type="similarity">
    <text evidence="3 13">Belongs to the protoporphyrinogen/coproporphyrinogen oxidase family. Protoporphyrinogen oxidase subfamily.</text>
</comment>
<dbReference type="PANTHER" id="PTHR42923">
    <property type="entry name" value="PROTOPORPHYRINOGEN OXIDASE"/>
    <property type="match status" value="1"/>
</dbReference>
<dbReference type="KEGG" id="dpp:DICPUDRAFT_154455"/>
<dbReference type="InterPro" id="IPR002937">
    <property type="entry name" value="Amino_oxidase"/>
</dbReference>
<keyword evidence="5 13" id="KW-0285">Flavoprotein</keyword>
<keyword evidence="6 13" id="KW-0274">FAD</keyword>
<evidence type="ECO:0000256" key="2">
    <source>
        <dbReference type="ARBA" id="ARBA00005073"/>
    </source>
</evidence>
<evidence type="ECO:0000256" key="10">
    <source>
        <dbReference type="ARBA" id="ARBA00023244"/>
    </source>
</evidence>
<dbReference type="GeneID" id="10504337"/>
<dbReference type="GO" id="GO:0048870">
    <property type="term" value="P:cell motility"/>
    <property type="evidence" value="ECO:0007669"/>
    <property type="project" value="EnsemblProtists"/>
</dbReference>
<dbReference type="Proteomes" id="UP000001064">
    <property type="component" value="Unassembled WGS sequence"/>
</dbReference>
<accession>F0ZRD3</accession>
<keyword evidence="8" id="KW-0496">Mitochondrion</keyword>
<dbReference type="SUPFAM" id="SSF51905">
    <property type="entry name" value="FAD/NAD(P)-binding domain"/>
    <property type="match status" value="1"/>
</dbReference>
<dbReference type="VEuPathDB" id="AmoebaDB:DICPUDRAFT_154455"/>
<comment type="cofactor">
    <cofactor evidence="13">
        <name>FAD</name>
        <dbReference type="ChEBI" id="CHEBI:57692"/>
    </cofactor>
    <text evidence="13">Binds 1 FAD per subunit.</text>
</comment>
<dbReference type="RefSeq" id="XP_003289981.1">
    <property type="nucleotide sequence ID" value="XM_003289933.1"/>
</dbReference>
<dbReference type="FunFam" id="3.50.50.60:FF:000276">
    <property type="entry name" value="Protoporphyrinogen oxidase"/>
    <property type="match status" value="1"/>
</dbReference>
<dbReference type="AlphaFoldDB" id="F0ZRD3"/>
<reference evidence="16" key="1">
    <citation type="journal article" date="2011" name="Genome Biol.">
        <title>Comparative genomics of the social amoebae Dictyostelium discoideum and Dictyostelium purpureum.</title>
        <authorList>
            <consortium name="US DOE Joint Genome Institute (JGI-PGF)"/>
            <person name="Sucgang R."/>
            <person name="Kuo A."/>
            <person name="Tian X."/>
            <person name="Salerno W."/>
            <person name="Parikh A."/>
            <person name="Feasley C.L."/>
            <person name="Dalin E."/>
            <person name="Tu H."/>
            <person name="Huang E."/>
            <person name="Barry K."/>
            <person name="Lindquist E."/>
            <person name="Shapiro H."/>
            <person name="Bruce D."/>
            <person name="Schmutz J."/>
            <person name="Salamov A."/>
            <person name="Fey P."/>
            <person name="Gaudet P."/>
            <person name="Anjard C."/>
            <person name="Babu M.M."/>
            <person name="Basu S."/>
            <person name="Bushmanova Y."/>
            <person name="van der Wel H."/>
            <person name="Katoh-Kurasawa M."/>
            <person name="Dinh C."/>
            <person name="Coutinho P.M."/>
            <person name="Saito T."/>
            <person name="Elias M."/>
            <person name="Schaap P."/>
            <person name="Kay R.R."/>
            <person name="Henrissat B."/>
            <person name="Eichinger L."/>
            <person name="Rivero F."/>
            <person name="Putnam N.H."/>
            <person name="West C.M."/>
            <person name="Loomis W.F."/>
            <person name="Chisholm R.L."/>
            <person name="Shaulsky G."/>
            <person name="Strassmann J.E."/>
            <person name="Queller D.C."/>
            <person name="Kuspa A."/>
            <person name="Grigoriev I.V."/>
        </authorList>
    </citation>
    <scope>NUCLEOTIDE SEQUENCE [LARGE SCALE GENOMIC DNA]</scope>
    <source>
        <strain evidence="16">QSDP1</strain>
    </source>
</reference>